<feature type="transmembrane region" description="Helical" evidence="10">
    <location>
        <begin position="6"/>
        <end position="25"/>
    </location>
</feature>
<dbReference type="SMART" id="SM01323">
    <property type="entry name" value="YajC"/>
    <property type="match status" value="1"/>
</dbReference>
<evidence type="ECO:0000256" key="9">
    <source>
        <dbReference type="ARBA" id="ARBA00023136"/>
    </source>
</evidence>
<accession>A0A098EL85</accession>
<dbReference type="GO" id="GO:0015031">
    <property type="term" value="P:protein transport"/>
    <property type="evidence" value="ECO:0007669"/>
    <property type="project" value="UniProtKB-KW"/>
</dbReference>
<evidence type="ECO:0000256" key="2">
    <source>
        <dbReference type="ARBA" id="ARBA00006742"/>
    </source>
</evidence>
<comment type="similarity">
    <text evidence="2">Belongs to the YajC family.</text>
</comment>
<evidence type="ECO:0000256" key="3">
    <source>
        <dbReference type="ARBA" id="ARBA00022448"/>
    </source>
</evidence>
<evidence type="ECO:0000256" key="1">
    <source>
        <dbReference type="ARBA" id="ARBA00004162"/>
    </source>
</evidence>
<reference evidence="11 12" key="1">
    <citation type="submission" date="2014-09" db="EMBL/GenBank/DDBJ databases">
        <authorList>
            <person name="Urmite Genomes Urmite Genomes"/>
        </authorList>
    </citation>
    <scope>NUCLEOTIDE SEQUENCE [LARGE SCALE GENOMIC DNA]</scope>
    <source>
        <strain evidence="11 12">ES2</strain>
    </source>
</reference>
<evidence type="ECO:0000256" key="6">
    <source>
        <dbReference type="ARBA" id="ARBA00022927"/>
    </source>
</evidence>
<protein>
    <submittedName>
        <fullName evidence="11">Preprotein translocase subunit YajC</fullName>
    </submittedName>
</protein>
<evidence type="ECO:0000256" key="4">
    <source>
        <dbReference type="ARBA" id="ARBA00022475"/>
    </source>
</evidence>
<keyword evidence="12" id="KW-1185">Reference proteome</keyword>
<comment type="subcellular location">
    <subcellularLocation>
        <location evidence="1">Cell membrane</location>
        <topology evidence="1">Single-pass membrane protein</topology>
    </subcellularLocation>
</comment>
<dbReference type="PANTHER" id="PTHR33909">
    <property type="entry name" value="SEC TRANSLOCON ACCESSORY COMPLEX SUBUNIT YAJC"/>
    <property type="match status" value="1"/>
</dbReference>
<evidence type="ECO:0000256" key="5">
    <source>
        <dbReference type="ARBA" id="ARBA00022692"/>
    </source>
</evidence>
<evidence type="ECO:0000256" key="10">
    <source>
        <dbReference type="SAM" id="Phobius"/>
    </source>
</evidence>
<dbReference type="OrthoDB" id="9800132at2"/>
<dbReference type="Pfam" id="PF02699">
    <property type="entry name" value="YajC"/>
    <property type="match status" value="1"/>
</dbReference>
<evidence type="ECO:0000313" key="12">
    <source>
        <dbReference type="Proteomes" id="UP000043699"/>
    </source>
</evidence>
<evidence type="ECO:0000256" key="7">
    <source>
        <dbReference type="ARBA" id="ARBA00022989"/>
    </source>
</evidence>
<dbReference type="AlphaFoldDB" id="A0A098EL85"/>
<keyword evidence="4" id="KW-1003">Cell membrane</keyword>
<dbReference type="InterPro" id="IPR003849">
    <property type="entry name" value="Preprotein_translocase_YajC"/>
</dbReference>
<keyword evidence="6" id="KW-0653">Protein transport</keyword>
<dbReference type="PANTHER" id="PTHR33909:SF1">
    <property type="entry name" value="SEC TRANSLOCON ACCESSORY COMPLEX SUBUNIT YAJC"/>
    <property type="match status" value="1"/>
</dbReference>
<evidence type="ECO:0000256" key="8">
    <source>
        <dbReference type="ARBA" id="ARBA00023010"/>
    </source>
</evidence>
<name>A0A098EL85_9BACL</name>
<gene>
    <name evidence="11" type="ORF">BN1080_02000</name>
</gene>
<dbReference type="Proteomes" id="UP000043699">
    <property type="component" value="Unassembled WGS sequence"/>
</dbReference>
<dbReference type="STRING" id="1499687.BN1080_02000"/>
<dbReference type="PRINTS" id="PR01853">
    <property type="entry name" value="YAJCTRNLCASE"/>
</dbReference>
<dbReference type="GO" id="GO:0005886">
    <property type="term" value="C:plasma membrane"/>
    <property type="evidence" value="ECO:0007669"/>
    <property type="project" value="UniProtKB-SubCell"/>
</dbReference>
<keyword evidence="9 10" id="KW-0472">Membrane</keyword>
<dbReference type="EMBL" id="CCXS01000001">
    <property type="protein sequence ID" value="CEG23058.1"/>
    <property type="molecule type" value="Genomic_DNA"/>
</dbReference>
<sequence>MDTLIALSPLLLMFLLMWFFIIRPAQKRQKATANMQSELRRGDRIVTIGGLHGLVDAVDDSTVYITVADGTRMQFERQAIARVVESAKSTI</sequence>
<dbReference type="NCBIfam" id="TIGR00739">
    <property type="entry name" value="yajC"/>
    <property type="match status" value="1"/>
</dbReference>
<organism evidence="11 12">
    <name type="scientific">Planococcus massiliensis</name>
    <dbReference type="NCBI Taxonomy" id="1499687"/>
    <lineage>
        <taxon>Bacteria</taxon>
        <taxon>Bacillati</taxon>
        <taxon>Bacillota</taxon>
        <taxon>Bacilli</taxon>
        <taxon>Bacillales</taxon>
        <taxon>Caryophanaceae</taxon>
        <taxon>Planococcus</taxon>
    </lineage>
</organism>
<keyword evidence="7 10" id="KW-1133">Transmembrane helix</keyword>
<proteinExistence type="inferred from homology"/>
<keyword evidence="3" id="KW-0813">Transport</keyword>
<keyword evidence="8" id="KW-0811">Translocation</keyword>
<evidence type="ECO:0000313" key="11">
    <source>
        <dbReference type="EMBL" id="CEG23058.1"/>
    </source>
</evidence>
<keyword evidence="5 10" id="KW-0812">Transmembrane</keyword>
<dbReference type="RefSeq" id="WP_052651851.1">
    <property type="nucleotide sequence ID" value="NZ_CCXS01000001.1"/>
</dbReference>